<sequence>MEPCRLPPGPGGGDRARPAGHLRWSGEDRFLTTHVFLSAGLLETTAADLHGSSAAQVAWPHALAIDDPVLAAVIGGLGDSALAGAEPVYAETAAAYLLAHLLTRHGSLPAPWPVRGEDVRVRRAISFINDNHHLPLPLNDIAAAANLSPFDFLRVFKLATGQTPHRFLNRPEVLVKIITCGVCRVAVISRSNRRETAAREMGAERFVATDDSDPAEALRAWDGGADLILNASPSTSAAAATLTGLAPDGTLVLCGYGSEPLSLPTESMALNRLHVMANPSGSPHDTRDTLAFSTAHGILPEFTPIGLRDANAVLDAMAKGDSGKRSVITFD</sequence>
<evidence type="ECO:0000256" key="4">
    <source>
        <dbReference type="ARBA" id="ARBA00022833"/>
    </source>
</evidence>
<feature type="domain" description="HTH araC/xylS-type" evidence="8">
    <location>
        <begin position="122"/>
        <end position="170"/>
    </location>
</feature>
<dbReference type="Pfam" id="PF00107">
    <property type="entry name" value="ADH_zinc_N"/>
    <property type="match status" value="1"/>
</dbReference>
<proteinExistence type="predicted"/>
<dbReference type="EMBL" id="JAAXKY010000002">
    <property type="protein sequence ID" value="NMH75746.1"/>
    <property type="molecule type" value="Genomic_DNA"/>
</dbReference>
<reference evidence="9 10" key="1">
    <citation type="submission" date="2020-04" db="EMBL/GenBank/DDBJ databases">
        <authorList>
            <person name="Klaysubun C."/>
            <person name="Duangmal K."/>
            <person name="Lipun K."/>
        </authorList>
    </citation>
    <scope>NUCLEOTIDE SEQUENCE [LARGE SCALE GENOMIC DNA]</scope>
    <source>
        <strain evidence="9 10">JCM 11839</strain>
    </source>
</reference>
<dbReference type="SUPFAM" id="SSF46689">
    <property type="entry name" value="Homeodomain-like"/>
    <property type="match status" value="1"/>
</dbReference>
<keyword evidence="3" id="KW-0479">Metal-binding</keyword>
<evidence type="ECO:0000259" key="8">
    <source>
        <dbReference type="PROSITE" id="PS01124"/>
    </source>
</evidence>
<accession>A0ABX1R992</accession>
<dbReference type="PANTHER" id="PTHR42940">
    <property type="entry name" value="ALCOHOL DEHYDROGENASE 1-RELATED"/>
    <property type="match status" value="1"/>
</dbReference>
<name>A0ABX1R992_9PSEU</name>
<dbReference type="InterPro" id="IPR036291">
    <property type="entry name" value="NAD(P)-bd_dom_sf"/>
</dbReference>
<protein>
    <recommendedName>
        <fullName evidence="2">alcohol dehydrogenase</fullName>
        <ecNumber evidence="2">1.1.1.1</ecNumber>
    </recommendedName>
</protein>
<gene>
    <name evidence="9" type="ORF">HF577_01295</name>
</gene>
<evidence type="ECO:0000256" key="7">
    <source>
        <dbReference type="ARBA" id="ARBA00023163"/>
    </source>
</evidence>
<evidence type="ECO:0000256" key="6">
    <source>
        <dbReference type="ARBA" id="ARBA00023015"/>
    </source>
</evidence>
<dbReference type="InterPro" id="IPR018060">
    <property type="entry name" value="HTH_AraC"/>
</dbReference>
<keyword evidence="5" id="KW-0560">Oxidoreductase</keyword>
<keyword evidence="6" id="KW-0805">Transcription regulation</keyword>
<dbReference type="PANTHER" id="PTHR42940:SF7">
    <property type="entry name" value="ALCOHOL DEHYDROGENASE-LIKE N-TERMINAL DOMAIN-CONTAINING PROTEIN"/>
    <property type="match status" value="1"/>
</dbReference>
<evidence type="ECO:0000256" key="3">
    <source>
        <dbReference type="ARBA" id="ARBA00022723"/>
    </source>
</evidence>
<comment type="caution">
    <text evidence="9">The sequence shown here is derived from an EMBL/GenBank/DDBJ whole genome shotgun (WGS) entry which is preliminary data.</text>
</comment>
<keyword evidence="10" id="KW-1185">Reference proteome</keyword>
<dbReference type="Proteomes" id="UP001296706">
    <property type="component" value="Unassembled WGS sequence"/>
</dbReference>
<evidence type="ECO:0000256" key="1">
    <source>
        <dbReference type="ARBA" id="ARBA00001947"/>
    </source>
</evidence>
<keyword evidence="7" id="KW-0804">Transcription</keyword>
<dbReference type="InterPro" id="IPR013149">
    <property type="entry name" value="ADH-like_C"/>
</dbReference>
<dbReference type="Gene3D" id="3.90.180.10">
    <property type="entry name" value="Medium-chain alcohol dehydrogenases, catalytic domain"/>
    <property type="match status" value="1"/>
</dbReference>
<comment type="cofactor">
    <cofactor evidence="1">
        <name>Zn(2+)</name>
        <dbReference type="ChEBI" id="CHEBI:29105"/>
    </cofactor>
</comment>
<dbReference type="SUPFAM" id="SSF51735">
    <property type="entry name" value="NAD(P)-binding Rossmann-fold domains"/>
    <property type="match status" value="1"/>
</dbReference>
<organism evidence="9 10">
    <name type="scientific">Pseudonocardia xinjiangensis</name>
    <dbReference type="NCBI Taxonomy" id="75289"/>
    <lineage>
        <taxon>Bacteria</taxon>
        <taxon>Bacillati</taxon>
        <taxon>Actinomycetota</taxon>
        <taxon>Actinomycetes</taxon>
        <taxon>Pseudonocardiales</taxon>
        <taxon>Pseudonocardiaceae</taxon>
        <taxon>Pseudonocardia</taxon>
    </lineage>
</organism>
<dbReference type="Gene3D" id="3.40.50.720">
    <property type="entry name" value="NAD(P)-binding Rossmann-like Domain"/>
    <property type="match status" value="1"/>
</dbReference>
<dbReference type="InterPro" id="IPR009057">
    <property type="entry name" value="Homeodomain-like_sf"/>
</dbReference>
<dbReference type="EC" id="1.1.1.1" evidence="2"/>
<dbReference type="PROSITE" id="PS01124">
    <property type="entry name" value="HTH_ARAC_FAMILY_2"/>
    <property type="match status" value="1"/>
</dbReference>
<keyword evidence="4" id="KW-0862">Zinc</keyword>
<evidence type="ECO:0000256" key="5">
    <source>
        <dbReference type="ARBA" id="ARBA00023002"/>
    </source>
</evidence>
<evidence type="ECO:0000313" key="9">
    <source>
        <dbReference type="EMBL" id="NMH75746.1"/>
    </source>
</evidence>
<dbReference type="Gene3D" id="1.10.10.60">
    <property type="entry name" value="Homeodomain-like"/>
    <property type="match status" value="1"/>
</dbReference>
<evidence type="ECO:0000313" key="10">
    <source>
        <dbReference type="Proteomes" id="UP001296706"/>
    </source>
</evidence>
<evidence type="ECO:0000256" key="2">
    <source>
        <dbReference type="ARBA" id="ARBA00013190"/>
    </source>
</evidence>